<gene>
    <name evidence="2" type="ORF">OOU_Y34scaffold00645g2</name>
</gene>
<accession>A0AA97NUN7</accession>
<sequence length="42" mass="4866">MGEVSVLKTRNTNKSVPEKSRVQFRKEQVEDEVREPTVSMLC</sequence>
<reference evidence="2" key="1">
    <citation type="journal article" date="2012" name="PLoS Genet.">
        <title>Comparative analysis of the genomes of two field isolates of the rice blast fungus Magnaporthe oryzae.</title>
        <authorList>
            <person name="Xue M."/>
            <person name="Yang J."/>
            <person name="Li Z."/>
            <person name="Hu S."/>
            <person name="Yao N."/>
            <person name="Dean R.A."/>
            <person name="Zhao W."/>
            <person name="Shen M."/>
            <person name="Zhang H."/>
            <person name="Li C."/>
            <person name="Liu L."/>
            <person name="Cao L."/>
            <person name="Xu X."/>
            <person name="Xing Y."/>
            <person name="Hsiang T."/>
            <person name="Zhang Z."/>
            <person name="Xu J.R."/>
            <person name="Peng Y.L."/>
        </authorList>
    </citation>
    <scope>NUCLEOTIDE SEQUENCE</scope>
    <source>
        <strain evidence="2">Y34</strain>
    </source>
</reference>
<protein>
    <submittedName>
        <fullName evidence="2">Uncharacterized protein</fullName>
    </submittedName>
</protein>
<feature type="region of interest" description="Disordered" evidence="1">
    <location>
        <begin position="1"/>
        <end position="22"/>
    </location>
</feature>
<dbReference type="AlphaFoldDB" id="A0AA97NUN7"/>
<evidence type="ECO:0000256" key="1">
    <source>
        <dbReference type="SAM" id="MobiDB-lite"/>
    </source>
</evidence>
<name>A0AA97NUN7_PYRO3</name>
<organism evidence="2">
    <name type="scientific">Pyricularia oryzae (strain Y34)</name>
    <name type="common">Rice blast fungus</name>
    <name type="synonym">Magnaporthe oryzae</name>
    <dbReference type="NCBI Taxonomy" id="1143189"/>
    <lineage>
        <taxon>Eukaryota</taxon>
        <taxon>Fungi</taxon>
        <taxon>Dikarya</taxon>
        <taxon>Ascomycota</taxon>
        <taxon>Pezizomycotina</taxon>
        <taxon>Sordariomycetes</taxon>
        <taxon>Sordariomycetidae</taxon>
        <taxon>Magnaporthales</taxon>
        <taxon>Pyriculariaceae</taxon>
        <taxon>Pyricularia</taxon>
    </lineage>
</organism>
<dbReference type="EMBL" id="JH793721">
    <property type="protein sequence ID" value="ELQ36695.1"/>
    <property type="molecule type" value="Genomic_DNA"/>
</dbReference>
<dbReference type="Proteomes" id="UP000011086">
    <property type="component" value="Unassembled WGS sequence"/>
</dbReference>
<evidence type="ECO:0000313" key="2">
    <source>
        <dbReference type="EMBL" id="ELQ36695.1"/>
    </source>
</evidence>
<proteinExistence type="predicted"/>